<feature type="domain" description="ADF-H" evidence="15">
    <location>
        <begin position="771"/>
        <end position="908"/>
    </location>
</feature>
<dbReference type="FunFam" id="3.40.20.10:FF:000007">
    <property type="entry name" value="Twinfilin-1 isoform 1"/>
    <property type="match status" value="1"/>
</dbReference>
<evidence type="ECO:0000256" key="7">
    <source>
        <dbReference type="ARBA" id="ARBA00022771"/>
    </source>
</evidence>
<evidence type="ECO:0000259" key="15">
    <source>
        <dbReference type="PROSITE" id="PS51263"/>
    </source>
</evidence>
<evidence type="ECO:0008006" key="18">
    <source>
        <dbReference type="Google" id="ProtNLM"/>
    </source>
</evidence>
<evidence type="ECO:0000256" key="4">
    <source>
        <dbReference type="ARBA" id="ARBA00022490"/>
    </source>
</evidence>
<dbReference type="GO" id="GO:0006351">
    <property type="term" value="P:DNA-templated transcription"/>
    <property type="evidence" value="ECO:0007669"/>
    <property type="project" value="InterPro"/>
</dbReference>
<feature type="domain" description="C2H2-type" evidence="14">
    <location>
        <begin position="47"/>
        <end position="75"/>
    </location>
</feature>
<dbReference type="CDD" id="cd12148">
    <property type="entry name" value="fungal_TF_MHR"/>
    <property type="match status" value="1"/>
</dbReference>
<feature type="region of interest" description="Disordered" evidence="13">
    <location>
        <begin position="338"/>
        <end position="358"/>
    </location>
</feature>
<feature type="domain" description="ADF-H" evidence="15">
    <location>
        <begin position="947"/>
        <end position="1088"/>
    </location>
</feature>
<evidence type="ECO:0000259" key="14">
    <source>
        <dbReference type="PROSITE" id="PS50157"/>
    </source>
</evidence>
<evidence type="ECO:0000256" key="2">
    <source>
        <dbReference type="ARBA" id="ARBA00004245"/>
    </source>
</evidence>
<dbReference type="GO" id="GO:0000785">
    <property type="term" value="C:chromatin"/>
    <property type="evidence" value="ECO:0007669"/>
    <property type="project" value="TreeGrafter"/>
</dbReference>
<dbReference type="InterPro" id="IPR007219">
    <property type="entry name" value="XnlR_reg_dom"/>
</dbReference>
<keyword evidence="11" id="KW-0539">Nucleus</keyword>
<keyword evidence="7 12" id="KW-0863">Zinc-finger</keyword>
<keyword evidence="8" id="KW-0862">Zinc</keyword>
<comment type="subcellular location">
    <subcellularLocation>
        <location evidence="2">Cytoplasm</location>
        <location evidence="2">Cytoskeleton</location>
    </subcellularLocation>
    <subcellularLocation>
        <location evidence="1">Nucleus</location>
    </subcellularLocation>
</comment>
<dbReference type="Gene3D" id="3.30.160.60">
    <property type="entry name" value="Classic Zinc Finger"/>
    <property type="match status" value="1"/>
</dbReference>
<gene>
    <name evidence="16" type="ORF">QIS74_11655</name>
</gene>
<dbReference type="GO" id="GO:0008270">
    <property type="term" value="F:zinc ion binding"/>
    <property type="evidence" value="ECO:0007669"/>
    <property type="project" value="UniProtKB-KW"/>
</dbReference>
<dbReference type="Pfam" id="PF04082">
    <property type="entry name" value="Fungal_trans"/>
    <property type="match status" value="1"/>
</dbReference>
<reference evidence="16 17" key="1">
    <citation type="submission" date="2023-04" db="EMBL/GenBank/DDBJ databases">
        <title>Colletotrichum tabacum stain YC1 causing leaf anthracnose on Nicotiana tabacum(L.) cv.</title>
        <authorList>
            <person name="Ji Z."/>
            <person name="Wang M."/>
            <person name="Zhang J."/>
            <person name="Wang N."/>
            <person name="Zhou Z."/>
        </authorList>
    </citation>
    <scope>NUCLEOTIDE SEQUENCE [LARGE SCALE GENOMIC DNA]</scope>
    <source>
        <strain evidence="16 17">YC1</strain>
    </source>
</reference>
<dbReference type="CDD" id="cd11285">
    <property type="entry name" value="ADF_Twf-N_like"/>
    <property type="match status" value="1"/>
</dbReference>
<keyword evidence="10" id="KW-0206">Cytoskeleton</keyword>
<evidence type="ECO:0000313" key="17">
    <source>
        <dbReference type="Proteomes" id="UP001327957"/>
    </source>
</evidence>
<dbReference type="PROSITE" id="PS50157">
    <property type="entry name" value="ZINC_FINGER_C2H2_2"/>
    <property type="match status" value="1"/>
</dbReference>
<dbReference type="InterPro" id="IPR013087">
    <property type="entry name" value="Znf_C2H2_type"/>
</dbReference>
<dbReference type="Proteomes" id="UP001327957">
    <property type="component" value="Unassembled WGS sequence"/>
</dbReference>
<evidence type="ECO:0000256" key="9">
    <source>
        <dbReference type="ARBA" id="ARBA00023203"/>
    </source>
</evidence>
<dbReference type="GO" id="GO:0005634">
    <property type="term" value="C:nucleus"/>
    <property type="evidence" value="ECO:0007669"/>
    <property type="project" value="UniProtKB-SubCell"/>
</dbReference>
<dbReference type="SUPFAM" id="SSF55753">
    <property type="entry name" value="Actin depolymerizing proteins"/>
    <property type="match status" value="2"/>
</dbReference>
<dbReference type="PROSITE" id="PS00028">
    <property type="entry name" value="ZINC_FINGER_C2H2_1"/>
    <property type="match status" value="1"/>
</dbReference>
<organism evidence="16 17">
    <name type="scientific">Colletotrichum tabaci</name>
    <dbReference type="NCBI Taxonomy" id="1209068"/>
    <lineage>
        <taxon>Eukaryota</taxon>
        <taxon>Fungi</taxon>
        <taxon>Dikarya</taxon>
        <taxon>Ascomycota</taxon>
        <taxon>Pezizomycotina</taxon>
        <taxon>Sordariomycetes</taxon>
        <taxon>Hypocreomycetidae</taxon>
        <taxon>Glomerellales</taxon>
        <taxon>Glomerellaceae</taxon>
        <taxon>Colletotrichum</taxon>
        <taxon>Colletotrichum destructivum species complex</taxon>
    </lineage>
</organism>
<name>A0AAV9SZ32_9PEZI</name>
<feature type="compositionally biased region" description="Low complexity" evidence="13">
    <location>
        <begin position="13"/>
        <end position="25"/>
    </location>
</feature>
<comment type="caution">
    <text evidence="16">The sequence shown here is derived from an EMBL/GenBank/DDBJ whole genome shotgun (WGS) entry which is preliminary data.</text>
</comment>
<evidence type="ECO:0000256" key="13">
    <source>
        <dbReference type="SAM" id="MobiDB-lite"/>
    </source>
</evidence>
<feature type="compositionally biased region" description="Basic and acidic residues" evidence="13">
    <location>
        <begin position="57"/>
        <end position="73"/>
    </location>
</feature>
<proteinExistence type="inferred from homology"/>
<protein>
    <recommendedName>
        <fullName evidence="18">C2H2-type domain-containing protein</fullName>
    </recommendedName>
</protein>
<dbReference type="Pfam" id="PF00241">
    <property type="entry name" value="Cofilin_ADF"/>
    <property type="match status" value="2"/>
</dbReference>
<dbReference type="CDD" id="cd11284">
    <property type="entry name" value="ADF_Twf-C_like"/>
    <property type="match status" value="1"/>
</dbReference>
<dbReference type="SMART" id="SM00102">
    <property type="entry name" value="ADF"/>
    <property type="match status" value="2"/>
</dbReference>
<dbReference type="InterPro" id="IPR029006">
    <property type="entry name" value="ADF-H/Gelsolin-like_dom_sf"/>
</dbReference>
<dbReference type="PROSITE" id="PS51263">
    <property type="entry name" value="ADF_H"/>
    <property type="match status" value="2"/>
</dbReference>
<dbReference type="PANTHER" id="PTHR40626:SF10">
    <property type="entry name" value="C2H2-TYPE DOMAIN-CONTAINING PROTEIN"/>
    <property type="match status" value="1"/>
</dbReference>
<keyword evidence="9" id="KW-0009">Actin-binding</keyword>
<evidence type="ECO:0000256" key="8">
    <source>
        <dbReference type="ARBA" id="ARBA00022833"/>
    </source>
</evidence>
<dbReference type="EMBL" id="JASAOK010000047">
    <property type="protein sequence ID" value="KAK6210071.1"/>
    <property type="molecule type" value="Genomic_DNA"/>
</dbReference>
<evidence type="ECO:0000256" key="3">
    <source>
        <dbReference type="ARBA" id="ARBA00009557"/>
    </source>
</evidence>
<dbReference type="InterPro" id="IPR051059">
    <property type="entry name" value="VerF-like"/>
</dbReference>
<dbReference type="AlphaFoldDB" id="A0AAV9SZ32"/>
<dbReference type="GO" id="GO:0005856">
    <property type="term" value="C:cytoskeleton"/>
    <property type="evidence" value="ECO:0007669"/>
    <property type="project" value="UniProtKB-SubCell"/>
</dbReference>
<evidence type="ECO:0000313" key="16">
    <source>
        <dbReference type="EMBL" id="KAK6210071.1"/>
    </source>
</evidence>
<keyword evidence="5" id="KW-0479">Metal-binding</keyword>
<dbReference type="Gene3D" id="3.40.20.10">
    <property type="entry name" value="Severin"/>
    <property type="match status" value="2"/>
</dbReference>
<dbReference type="GO" id="GO:0003779">
    <property type="term" value="F:actin binding"/>
    <property type="evidence" value="ECO:0007669"/>
    <property type="project" value="UniProtKB-KW"/>
</dbReference>
<feature type="compositionally biased region" description="Polar residues" evidence="13">
    <location>
        <begin position="338"/>
        <end position="350"/>
    </location>
</feature>
<keyword evidence="17" id="KW-1185">Reference proteome</keyword>
<dbReference type="GO" id="GO:0000981">
    <property type="term" value="F:DNA-binding transcription factor activity, RNA polymerase II-specific"/>
    <property type="evidence" value="ECO:0007669"/>
    <property type="project" value="InterPro"/>
</dbReference>
<feature type="region of interest" description="Disordered" evidence="13">
    <location>
        <begin position="1"/>
        <end position="89"/>
    </location>
</feature>
<dbReference type="PANTHER" id="PTHR40626">
    <property type="entry name" value="MIP31509P"/>
    <property type="match status" value="1"/>
</dbReference>
<dbReference type="GO" id="GO:0000978">
    <property type="term" value="F:RNA polymerase II cis-regulatory region sequence-specific DNA binding"/>
    <property type="evidence" value="ECO:0007669"/>
    <property type="project" value="InterPro"/>
</dbReference>
<evidence type="ECO:0000256" key="5">
    <source>
        <dbReference type="ARBA" id="ARBA00022723"/>
    </source>
</evidence>
<evidence type="ECO:0000256" key="6">
    <source>
        <dbReference type="ARBA" id="ARBA00022737"/>
    </source>
</evidence>
<evidence type="ECO:0000256" key="11">
    <source>
        <dbReference type="ARBA" id="ARBA00023242"/>
    </source>
</evidence>
<evidence type="ECO:0000256" key="10">
    <source>
        <dbReference type="ARBA" id="ARBA00023212"/>
    </source>
</evidence>
<keyword evidence="4" id="KW-0963">Cytoplasm</keyword>
<evidence type="ECO:0000256" key="1">
    <source>
        <dbReference type="ARBA" id="ARBA00004123"/>
    </source>
</evidence>
<dbReference type="InterPro" id="IPR002108">
    <property type="entry name" value="ADF-H"/>
</dbReference>
<accession>A0AAV9SZ32</accession>
<evidence type="ECO:0000256" key="12">
    <source>
        <dbReference type="PROSITE-ProRule" id="PRU00042"/>
    </source>
</evidence>
<comment type="similarity">
    <text evidence="3">Belongs to the actin-binding proteins ADF family. Twinfilin subfamily.</text>
</comment>
<feature type="compositionally biased region" description="Polar residues" evidence="13">
    <location>
        <begin position="1"/>
        <end position="12"/>
    </location>
</feature>
<keyword evidence="6" id="KW-0677">Repeat</keyword>
<sequence>MLSHNGNGTSTHPQPQLQPQDQQQPILRPHSTPVKRRRRTGNGPDARSCPHCGRTFKRTEHLERHRIASHEDGSESPEGPSEPDSGEIHGPVEADLAAAASLSGMSVNHWAQPPPPAAQADLYPMAVPRNGALVDASSYQQTLLADQFYENGNQDAVGFDAHFREFANFLDGVGLPAEWSPYFHGPDRDNEVADSVIKESREAPTGNRITEALPDTNPRSVDTESQPYRVSDEQRFRLNASIETFRDVLDPDFKFPSRHALTRYMTSFFEGFHSHMPFIHTPTWRISEHSVELILGLAAVGAQYCFEHRMSERLFHAGKAILLERLVHESDKFGPRTGSSLNLHSLSPQHRGSRDARERDWGSWEPIETVRALIALMGYATWEPKMSLVQEAFALQALLAQVLRELGLHEEDGPGVAAEQTTPQAAWHVWIRQESVRRAKLIAFSFMHTHSIAYNVYPVLRSNEVGLRLPCSTGEWKSQTACQWQSARRESGKQQLFFQDALSLLLRNTDGTAPVDPIPTPLGNYILLHGLLQRIYIVRDLSLPVMDHSASLPSEEVDKLERGLRSWTAGWQQAPESSLDPNNENGPIPFTSSSLLGLAYVRIYLHLGPYRLLETRDPIRIAKAISRSPAVERSSGVITALLYTAHMLSIPVRLGVDRVARSQAFFWSVRHSLSGLECAVLLSKWLSSLTASTASTPLSDSEDRILHWVRCIVEEAYDVVDFEDDEPEVSADRDAASLSLAVLKIWAHFFKSNTQWPFINIIGKSLEKYRELLMHSRLQQELVSQFNTLLSSDDHFGLLITIDSENLQPVQFLSKASPSASFDDNLASLQPHLKPNEALYALLRRYDTAPHLIAVTYVPDSAKVRQKMLFASTRLTLVRKLGSEHFRESIFVTTPEELSAKGFAKHDAHTELEAPLTEEERSLGAVKQAEQEASTGTGTREIHLSKTLAMPISEEALAALKELSSNSAEVLVMLNINPEKESVELVPSSERPASISELTQTISATEPRFTFYRFTHTHDGVESSPLIFIYTCPVTPGNKSIKNRMLYPLMKRAVLTVASTEAGLTLDKKFEVEEPYEVTEESVLSELHPKVTARQGFSRPKRPGR</sequence>